<reference evidence="1" key="1">
    <citation type="submission" date="2020-10" db="EMBL/GenBank/DDBJ databases">
        <authorList>
            <person name="Sedaghatjoo S."/>
        </authorList>
    </citation>
    <scope>NUCLEOTIDE SEQUENCE</scope>
    <source>
        <strain evidence="1">AZH3</strain>
    </source>
</reference>
<feature type="non-terminal residue" evidence="1">
    <location>
        <position position="163"/>
    </location>
</feature>
<keyword evidence="2" id="KW-1185">Reference proteome</keyword>
<protein>
    <recommendedName>
        <fullName evidence="3">Fungal-type protein kinase domain-containing protein</fullName>
    </recommendedName>
</protein>
<evidence type="ECO:0000313" key="2">
    <source>
        <dbReference type="Proteomes" id="UP000836402"/>
    </source>
</evidence>
<dbReference type="EMBL" id="CAJHJG010005981">
    <property type="protein sequence ID" value="CAD6953916.1"/>
    <property type="molecule type" value="Genomic_DNA"/>
</dbReference>
<gene>
    <name evidence="1" type="ORF">JKIAZH3_G8485</name>
</gene>
<proteinExistence type="predicted"/>
<comment type="caution">
    <text evidence="1">The sequence shown here is derived from an EMBL/GenBank/DDBJ whole genome shotgun (WGS) entry which is preliminary data.</text>
</comment>
<sequence length="163" mass="18608">MVAQYSPILLLLWNGHCHVDIAVSHHSFVYMFKYVSKGPDYAAYRIRPAEENPENNPDPESQYAKAGEDYIRARYLSATEAAWRIFGFELTHKSPAVQRLAVHDVQDSRPQFTAGDAARSDASMLKRYLLRPDAYNHLTFIKYVEAVVFRPSTEAERADPDSL</sequence>
<name>A0ABN7J8C4_9BASI</name>
<evidence type="ECO:0008006" key="3">
    <source>
        <dbReference type="Google" id="ProtNLM"/>
    </source>
</evidence>
<evidence type="ECO:0000313" key="1">
    <source>
        <dbReference type="EMBL" id="CAD6953916.1"/>
    </source>
</evidence>
<dbReference type="Proteomes" id="UP000836402">
    <property type="component" value="Unassembled WGS sequence"/>
</dbReference>
<organism evidence="1 2">
    <name type="scientific">Tilletia caries</name>
    <name type="common">wheat bunt fungus</name>
    <dbReference type="NCBI Taxonomy" id="13290"/>
    <lineage>
        <taxon>Eukaryota</taxon>
        <taxon>Fungi</taxon>
        <taxon>Dikarya</taxon>
        <taxon>Basidiomycota</taxon>
        <taxon>Ustilaginomycotina</taxon>
        <taxon>Exobasidiomycetes</taxon>
        <taxon>Tilletiales</taxon>
        <taxon>Tilletiaceae</taxon>
        <taxon>Tilletia</taxon>
    </lineage>
</organism>
<accession>A0ABN7J8C4</accession>